<dbReference type="Proteomes" id="UP000482800">
    <property type="component" value="Unassembled WGS sequence"/>
</dbReference>
<evidence type="ECO:0000313" key="1">
    <source>
        <dbReference type="EMBL" id="GFJ79471.1"/>
    </source>
</evidence>
<protein>
    <submittedName>
        <fullName evidence="1">Uncharacterized protein</fullName>
    </submittedName>
</protein>
<organism evidence="1 2">
    <name type="scientific">Phytohabitans houttuyneae</name>
    <dbReference type="NCBI Taxonomy" id="1076126"/>
    <lineage>
        <taxon>Bacteria</taxon>
        <taxon>Bacillati</taxon>
        <taxon>Actinomycetota</taxon>
        <taxon>Actinomycetes</taxon>
        <taxon>Micromonosporales</taxon>
        <taxon>Micromonosporaceae</taxon>
    </lineage>
</organism>
<accession>A0A6V8KAI1</accession>
<comment type="caution">
    <text evidence="1">The sequence shown here is derived from an EMBL/GenBank/DDBJ whole genome shotgun (WGS) entry which is preliminary data.</text>
</comment>
<dbReference type="AlphaFoldDB" id="A0A6V8KAI1"/>
<gene>
    <name evidence="1" type="ORF">Phou_036510</name>
</gene>
<evidence type="ECO:0000313" key="2">
    <source>
        <dbReference type="Proteomes" id="UP000482800"/>
    </source>
</evidence>
<keyword evidence="2" id="KW-1185">Reference proteome</keyword>
<reference evidence="1 2" key="2">
    <citation type="submission" date="2020-03" db="EMBL/GenBank/DDBJ databases">
        <authorList>
            <person name="Ichikawa N."/>
            <person name="Kimura A."/>
            <person name="Kitahashi Y."/>
            <person name="Uohara A."/>
        </authorList>
    </citation>
    <scope>NUCLEOTIDE SEQUENCE [LARGE SCALE GENOMIC DNA]</scope>
    <source>
        <strain evidence="1 2">NBRC 108639</strain>
    </source>
</reference>
<proteinExistence type="predicted"/>
<name>A0A6V8KAI1_9ACTN</name>
<sequence>MVAAVIAAATFVVLSLIPNRELRDRDFVKDDPHGASACAYYEMWVNGLLPANEGWARVRGEADQAETGAVRSASDPAAFHAACVDAGRPMGPYKPPPGF</sequence>
<reference evidence="1 2" key="1">
    <citation type="submission" date="2020-03" db="EMBL/GenBank/DDBJ databases">
        <title>Whole genome shotgun sequence of Phytohabitans houttuyneae NBRC 108639.</title>
        <authorList>
            <person name="Komaki H."/>
            <person name="Tamura T."/>
        </authorList>
    </citation>
    <scope>NUCLEOTIDE SEQUENCE [LARGE SCALE GENOMIC DNA]</scope>
    <source>
        <strain evidence="1 2">NBRC 108639</strain>
    </source>
</reference>
<dbReference type="EMBL" id="BLPF01000001">
    <property type="protein sequence ID" value="GFJ79471.1"/>
    <property type="molecule type" value="Genomic_DNA"/>
</dbReference>